<dbReference type="OrthoDB" id="10368388at2759"/>
<sequence length="115" mass="13316">MAPTPTATKSRKKTERDKKEEELKLKRLREKQILKKIGIARPYPYERRFKPFECSYIIEDQRCKDLHPPRTEQSIIELLAQPIPGSALNPVTDMSLVKLTVLKLNSETCLPVLDL</sequence>
<organism evidence="3">
    <name type="scientific">Caenorhabditis brenneri</name>
    <name type="common">Nematode worm</name>
    <dbReference type="NCBI Taxonomy" id="135651"/>
    <lineage>
        <taxon>Eukaryota</taxon>
        <taxon>Metazoa</taxon>
        <taxon>Ecdysozoa</taxon>
        <taxon>Nematoda</taxon>
        <taxon>Chromadorea</taxon>
        <taxon>Rhabditida</taxon>
        <taxon>Rhabditina</taxon>
        <taxon>Rhabditomorpha</taxon>
        <taxon>Rhabditoidea</taxon>
        <taxon>Rhabditidae</taxon>
        <taxon>Peloderinae</taxon>
        <taxon>Caenorhabditis</taxon>
    </lineage>
</organism>
<dbReference type="eggNOG" id="ENOG502TK84">
    <property type="taxonomic scope" value="Eukaryota"/>
</dbReference>
<keyword evidence="3" id="KW-1185">Reference proteome</keyword>
<protein>
    <submittedName>
        <fullName evidence="2">Uncharacterized protein</fullName>
    </submittedName>
</protein>
<accession>G0MS14</accession>
<dbReference type="Proteomes" id="UP000008068">
    <property type="component" value="Unassembled WGS sequence"/>
</dbReference>
<dbReference type="AlphaFoldDB" id="G0MS14"/>
<evidence type="ECO:0000256" key="1">
    <source>
        <dbReference type="SAM" id="MobiDB-lite"/>
    </source>
</evidence>
<dbReference type="HOGENOM" id="CLU_2111048_0_0_1"/>
<proteinExistence type="predicted"/>
<feature type="region of interest" description="Disordered" evidence="1">
    <location>
        <begin position="1"/>
        <end position="22"/>
    </location>
</feature>
<evidence type="ECO:0000313" key="3">
    <source>
        <dbReference type="Proteomes" id="UP000008068"/>
    </source>
</evidence>
<gene>
    <name evidence="2" type="ORF">CAEBREN_14224</name>
</gene>
<dbReference type="InParanoid" id="G0MS14"/>
<name>G0MS14_CAEBE</name>
<dbReference type="EMBL" id="GL379809">
    <property type="protein sequence ID" value="EGT42560.1"/>
    <property type="molecule type" value="Genomic_DNA"/>
</dbReference>
<dbReference type="OMA" id="PYERRFK"/>
<reference evidence="3" key="1">
    <citation type="submission" date="2011-07" db="EMBL/GenBank/DDBJ databases">
        <authorList>
            <consortium name="Caenorhabditis brenneri Sequencing and Analysis Consortium"/>
            <person name="Wilson R.K."/>
        </authorList>
    </citation>
    <scope>NUCLEOTIDE SEQUENCE [LARGE SCALE GENOMIC DNA]</scope>
    <source>
        <strain evidence="3">PB2801</strain>
    </source>
</reference>
<evidence type="ECO:0000313" key="2">
    <source>
        <dbReference type="EMBL" id="EGT42560.1"/>
    </source>
</evidence>